<proteinExistence type="predicted"/>
<protein>
    <submittedName>
        <fullName evidence="1">Uncharacterized protein</fullName>
    </submittedName>
</protein>
<feature type="non-terminal residue" evidence="1">
    <location>
        <position position="70"/>
    </location>
</feature>
<gene>
    <name evidence="1" type="ORF">Tci_544206</name>
</gene>
<dbReference type="EMBL" id="BKCJ010314794">
    <property type="protein sequence ID" value="GEZ72233.1"/>
    <property type="molecule type" value="Genomic_DNA"/>
</dbReference>
<comment type="caution">
    <text evidence="1">The sequence shown here is derived from an EMBL/GenBank/DDBJ whole genome shotgun (WGS) entry which is preliminary data.</text>
</comment>
<organism evidence="1">
    <name type="scientific">Tanacetum cinerariifolium</name>
    <name type="common">Dalmatian daisy</name>
    <name type="synonym">Chrysanthemum cinerariifolium</name>
    <dbReference type="NCBI Taxonomy" id="118510"/>
    <lineage>
        <taxon>Eukaryota</taxon>
        <taxon>Viridiplantae</taxon>
        <taxon>Streptophyta</taxon>
        <taxon>Embryophyta</taxon>
        <taxon>Tracheophyta</taxon>
        <taxon>Spermatophyta</taxon>
        <taxon>Magnoliopsida</taxon>
        <taxon>eudicotyledons</taxon>
        <taxon>Gunneridae</taxon>
        <taxon>Pentapetalae</taxon>
        <taxon>asterids</taxon>
        <taxon>campanulids</taxon>
        <taxon>Asterales</taxon>
        <taxon>Asteraceae</taxon>
        <taxon>Asteroideae</taxon>
        <taxon>Anthemideae</taxon>
        <taxon>Anthemidinae</taxon>
        <taxon>Tanacetum</taxon>
    </lineage>
</organism>
<accession>A0A699IR74</accession>
<dbReference type="AlphaFoldDB" id="A0A699IR74"/>
<name>A0A699IR74_TANCI</name>
<sequence>MTRSSTKELFTPFEEPKREFHSSRKLFKTPSLDGSSSLEFDLFFELEEHFEEEIIEAVGETMEEYKCKTR</sequence>
<reference evidence="1" key="1">
    <citation type="journal article" date="2019" name="Sci. Rep.">
        <title>Draft genome of Tanacetum cinerariifolium, the natural source of mosquito coil.</title>
        <authorList>
            <person name="Yamashiro T."/>
            <person name="Shiraishi A."/>
            <person name="Satake H."/>
            <person name="Nakayama K."/>
        </authorList>
    </citation>
    <scope>NUCLEOTIDE SEQUENCE</scope>
</reference>
<evidence type="ECO:0000313" key="1">
    <source>
        <dbReference type="EMBL" id="GEZ72233.1"/>
    </source>
</evidence>